<dbReference type="InterPro" id="IPR003593">
    <property type="entry name" value="AAA+_ATPase"/>
</dbReference>
<keyword evidence="2 11" id="KW-0547">Nucleotide-binding</keyword>
<dbReference type="Pfam" id="PF13538">
    <property type="entry name" value="UvrD_C_2"/>
    <property type="match status" value="1"/>
</dbReference>
<comment type="catalytic activity">
    <reaction evidence="11">
        <text>ATP + H2O = ADP + phosphate + H(+)</text>
        <dbReference type="Rhea" id="RHEA:13065"/>
        <dbReference type="ChEBI" id="CHEBI:15377"/>
        <dbReference type="ChEBI" id="CHEBI:15378"/>
        <dbReference type="ChEBI" id="CHEBI:30616"/>
        <dbReference type="ChEBI" id="CHEBI:43474"/>
        <dbReference type="ChEBI" id="CHEBI:456216"/>
        <dbReference type="EC" id="5.6.2.3"/>
    </reaction>
</comment>
<keyword evidence="4 11" id="KW-0378">Hydrolase</keyword>
<dbReference type="EMBL" id="LMXI01000095">
    <property type="protein sequence ID" value="KRT59789.1"/>
    <property type="molecule type" value="Genomic_DNA"/>
</dbReference>
<proteinExistence type="inferred from homology"/>
<evidence type="ECO:0000256" key="8">
    <source>
        <dbReference type="ARBA" id="ARBA00023125"/>
    </source>
</evidence>
<dbReference type="GO" id="GO:0009338">
    <property type="term" value="C:exodeoxyribonuclease V complex"/>
    <property type="evidence" value="ECO:0007669"/>
    <property type="project" value="InterPro"/>
</dbReference>
<dbReference type="RefSeq" id="WP_157292732.1">
    <property type="nucleotide sequence ID" value="NZ_KQ556880.1"/>
</dbReference>
<dbReference type="Pfam" id="PF21185">
    <property type="entry name" value="RecD_N"/>
    <property type="match status" value="1"/>
</dbReference>
<keyword evidence="7 11" id="KW-0067">ATP-binding</keyword>
<keyword evidence="10 11" id="KW-0413">Isomerase</keyword>
<comment type="subunit">
    <text evidence="11">Heterotrimer of RecB, RecC and RecD. All subunits contribute to DNA-binding.</text>
</comment>
<dbReference type="Pfam" id="PF13245">
    <property type="entry name" value="AAA_19"/>
    <property type="match status" value="1"/>
</dbReference>
<evidence type="ECO:0000256" key="9">
    <source>
        <dbReference type="ARBA" id="ARBA00023204"/>
    </source>
</evidence>
<dbReference type="CDD" id="cd17933">
    <property type="entry name" value="DEXSc_RecD-like"/>
    <property type="match status" value="1"/>
</dbReference>
<evidence type="ECO:0000256" key="3">
    <source>
        <dbReference type="ARBA" id="ARBA00022763"/>
    </source>
</evidence>
<accession>A0A0T5ZA93</accession>
<dbReference type="CDD" id="cd18809">
    <property type="entry name" value="SF1_C_RecD"/>
    <property type="match status" value="1"/>
</dbReference>
<evidence type="ECO:0000256" key="6">
    <source>
        <dbReference type="ARBA" id="ARBA00022839"/>
    </source>
</evidence>
<dbReference type="Proteomes" id="UP000051276">
    <property type="component" value="Unassembled WGS sequence"/>
</dbReference>
<comment type="caution">
    <text evidence="14">The sequence shown here is derived from an EMBL/GenBank/DDBJ whole genome shotgun (WGS) entry which is preliminary data.</text>
</comment>
<evidence type="ECO:0000256" key="2">
    <source>
        <dbReference type="ARBA" id="ARBA00022741"/>
    </source>
</evidence>
<evidence type="ECO:0000256" key="1">
    <source>
        <dbReference type="ARBA" id="ARBA00022722"/>
    </source>
</evidence>
<protein>
    <recommendedName>
        <fullName evidence="11">RecBCD enzyme subunit RecD</fullName>
        <ecNumber evidence="11">5.6.2.3</ecNumber>
    </recommendedName>
    <alternativeName>
        <fullName evidence="11">DNA 5'-3' helicase subunit RecD</fullName>
    </alternativeName>
    <alternativeName>
        <fullName evidence="11">Exonuclease V subunit RecD</fullName>
        <shortName evidence="11">ExoV subunit RecD</shortName>
    </alternativeName>
    <alternativeName>
        <fullName evidence="11">Helicase/nuclease RecBCD subunit RecD</fullName>
    </alternativeName>
</protein>
<dbReference type="InterPro" id="IPR050534">
    <property type="entry name" value="Coronavir_polyprotein_1ab"/>
</dbReference>
<comment type="similarity">
    <text evidence="11">Belongs to the RecD family.</text>
</comment>
<dbReference type="InterPro" id="IPR006344">
    <property type="entry name" value="RecD"/>
</dbReference>
<reference evidence="15 16" key="1">
    <citation type="submission" date="2015-11" db="EMBL/GenBank/DDBJ databases">
        <title>The genome of Candidatus Endoriftia persephone in Ridgeia piscesae and population structure of the North Eastern Pacific vestimentiferan symbionts.</title>
        <authorList>
            <person name="Perez M."/>
            <person name="Juniper K.S."/>
        </authorList>
    </citation>
    <scope>NUCLEOTIDE SEQUENCE [LARGE SCALE GENOMIC DNA]</scope>
    <source>
        <strain evidence="14">Ind10</strain>
        <strain evidence="13">Ind11</strain>
    </source>
</reference>
<feature type="domain" description="AAA+ ATPase" evidence="12">
    <location>
        <begin position="167"/>
        <end position="378"/>
    </location>
</feature>
<keyword evidence="16" id="KW-1185">Reference proteome</keyword>
<gene>
    <name evidence="11" type="primary">recD</name>
    <name evidence="13" type="ORF">Ga0074115_11733</name>
    <name evidence="14" type="ORF">Ga0076813_159931</name>
</gene>
<dbReference type="NCBIfam" id="TIGR01447">
    <property type="entry name" value="recD"/>
    <property type="match status" value="1"/>
</dbReference>
<dbReference type="SUPFAM" id="SSF52540">
    <property type="entry name" value="P-loop containing nucleoside triphosphate hydrolases"/>
    <property type="match status" value="2"/>
</dbReference>
<dbReference type="HAMAP" id="MF_01487">
    <property type="entry name" value="RecD"/>
    <property type="match status" value="1"/>
</dbReference>
<dbReference type="InterPro" id="IPR049550">
    <property type="entry name" value="RecD_N"/>
</dbReference>
<comment type="function">
    <text evidence="11">A helicase/nuclease that prepares dsDNA breaks (DSB) for recombinational DNA repair. Binds to DSBs and unwinds DNA via a highly rapid and processive ATP-dependent bidirectional helicase activity. Unwinds dsDNA until it encounters a Chi (crossover hotspot instigator) sequence from the 3' direction. Cuts ssDNA a few nucleotides 3' to the Chi site. The properties and activities of the enzyme are changed at Chi. The Chi-altered holoenzyme produces a long 3'-ssDNA overhang and facilitates RecA-binding to the ssDNA for homologous DNA recombination and repair. Holoenzyme degrades any linearized DNA that is unable to undergo homologous recombination. In the holoenzyme this subunit has ssDNA-dependent ATPase and 5'-3' helicase activity. When added to pre-assembled RecBC greatly stimulates nuclease activity and augments holoenzyme processivity. Negatively regulates the RecA-loading ability of RecBCD.</text>
</comment>
<sequence length="611" mass="65854">MSGTGMREALAAGSLRELDLYFAERLTANLQQGRELVAIAAALVSHAVGEGDVCVDLAKHAEQRLFVTEGFSGVAAPPLADWLQQLADSPLVGGPGQSQALILDEQRLYLGRYWRFEADLAGRLRQLAIVPLETVDRVLLRGGLQRLFPDRDDEIDWQRVAAAMALLRRLLVISGGPGTGKTHTVAAILALLIEQAQAQGQRPLRIALAAPTGKAAARLTESIRKLRAGLNLSEAVREAIPAEALTLHRLIGVRPGRAQPRHTAENPLHLDLLVVDEASMIDLPLMNRVVAALPSQARLILLGDKDQLASVEAGSVFADLCGRGGELLLSEAMREALAQVGVGQLPGVASTEPMADSIALLRKSYRFDRRSGIGELAGAINGGDTARLRAVLASASAELRWRELAESERNRPLAEFALQAFAPVMQAAGPEVALEALDRVRILCALRQGAAGVEQVNSQVAQALQTAGLIRREEEHYAGRPIMISRNDYHLGLFNGDVGLLWPDAAAGGVLRAWFRLPDNSLRRVLPARLPPHETAFALTVHKSQGSEFARVLLLLPDSDSPVLSRELLYTGVTRASGTVELWGRWEILAAAVGRRLSRASGLLERLRLPG</sequence>
<dbReference type="PANTHER" id="PTHR43788">
    <property type="entry name" value="DNA2/NAM7 HELICASE FAMILY MEMBER"/>
    <property type="match status" value="1"/>
</dbReference>
<keyword evidence="5 11" id="KW-0347">Helicase</keyword>
<dbReference type="PATRIC" id="fig|54398.3.peg.2122"/>
<evidence type="ECO:0000256" key="10">
    <source>
        <dbReference type="ARBA" id="ARBA00023235"/>
    </source>
</evidence>
<keyword evidence="1 11" id="KW-0540">Nuclease</keyword>
<organism evidence="14 15">
    <name type="scientific">endosymbiont of Ridgeia piscesae</name>
    <dbReference type="NCBI Taxonomy" id="54398"/>
    <lineage>
        <taxon>Bacteria</taxon>
        <taxon>Pseudomonadati</taxon>
        <taxon>Pseudomonadota</taxon>
        <taxon>Gammaproteobacteria</taxon>
        <taxon>sulfur-oxidizing symbionts</taxon>
    </lineage>
</organism>
<dbReference type="GO" id="GO:0043139">
    <property type="term" value="F:5'-3' DNA helicase activity"/>
    <property type="evidence" value="ECO:0007669"/>
    <property type="project" value="UniProtKB-UniRule"/>
</dbReference>
<evidence type="ECO:0000256" key="11">
    <source>
        <dbReference type="HAMAP-Rule" id="MF_01487"/>
    </source>
</evidence>
<dbReference type="GO" id="GO:0000724">
    <property type="term" value="P:double-strand break repair via homologous recombination"/>
    <property type="evidence" value="ECO:0007669"/>
    <property type="project" value="UniProtKB-UniRule"/>
</dbReference>
<dbReference type="Gene3D" id="3.40.50.300">
    <property type="entry name" value="P-loop containing nucleotide triphosphate hydrolases"/>
    <property type="match status" value="3"/>
</dbReference>
<evidence type="ECO:0000313" key="14">
    <source>
        <dbReference type="EMBL" id="KRT59789.1"/>
    </source>
</evidence>
<dbReference type="OrthoDB" id="9803432at2"/>
<evidence type="ECO:0000256" key="7">
    <source>
        <dbReference type="ARBA" id="ARBA00022840"/>
    </source>
</evidence>
<name>A0A0T5ZA93_9GAMM</name>
<keyword evidence="3 11" id="KW-0227">DNA damage</keyword>
<comment type="miscellaneous">
    <text evidence="11">In the RecBCD complex, RecB has a slow 3'-5' helicase, an exonuclease activity and loads RecA onto ssDNA, RecD has a fast 5'-3' helicase activity, while RecC stimulates the ATPase and processivity of the RecB helicase and contributes to recognition of the Chi site.</text>
</comment>
<dbReference type="STRING" id="54398.Ga0074115_11733"/>
<dbReference type="GO" id="GO:0005524">
    <property type="term" value="F:ATP binding"/>
    <property type="evidence" value="ECO:0007669"/>
    <property type="project" value="UniProtKB-UniRule"/>
</dbReference>
<evidence type="ECO:0000259" key="12">
    <source>
        <dbReference type="SMART" id="SM00382"/>
    </source>
</evidence>
<evidence type="ECO:0000313" key="15">
    <source>
        <dbReference type="Proteomes" id="UP000051276"/>
    </source>
</evidence>
<dbReference type="Proteomes" id="UP000051634">
    <property type="component" value="Unassembled WGS sequence"/>
</dbReference>
<dbReference type="GO" id="GO:0017116">
    <property type="term" value="F:single-stranded DNA helicase activity"/>
    <property type="evidence" value="ECO:0007669"/>
    <property type="project" value="TreeGrafter"/>
</dbReference>
<dbReference type="SMART" id="SM00382">
    <property type="entry name" value="AAA"/>
    <property type="match status" value="1"/>
</dbReference>
<dbReference type="EC" id="5.6.2.3" evidence="11"/>
<dbReference type="GO" id="GO:0003677">
    <property type="term" value="F:DNA binding"/>
    <property type="evidence" value="ECO:0007669"/>
    <property type="project" value="UniProtKB-UniRule"/>
</dbReference>
<dbReference type="GO" id="GO:0008854">
    <property type="term" value="F:exodeoxyribonuclease V activity"/>
    <property type="evidence" value="ECO:0007669"/>
    <property type="project" value="InterPro"/>
</dbReference>
<dbReference type="InterPro" id="IPR027785">
    <property type="entry name" value="UvrD-like_helicase_C"/>
</dbReference>
<keyword evidence="6 11" id="KW-0269">Exonuclease</keyword>
<feature type="binding site" evidence="11">
    <location>
        <begin position="175"/>
        <end position="182"/>
    </location>
    <ligand>
        <name>ATP</name>
        <dbReference type="ChEBI" id="CHEBI:30616"/>
    </ligand>
</feature>
<dbReference type="InterPro" id="IPR027417">
    <property type="entry name" value="P-loop_NTPase"/>
</dbReference>
<dbReference type="InterPro" id="IPR041851">
    <property type="entry name" value="RecD_N_sf"/>
</dbReference>
<dbReference type="EMBL" id="LDXT01000080">
    <property type="protein sequence ID" value="KRT55377.1"/>
    <property type="molecule type" value="Genomic_DNA"/>
</dbReference>
<evidence type="ECO:0000256" key="5">
    <source>
        <dbReference type="ARBA" id="ARBA00022806"/>
    </source>
</evidence>
<evidence type="ECO:0000256" key="4">
    <source>
        <dbReference type="ARBA" id="ARBA00022801"/>
    </source>
</evidence>
<evidence type="ECO:0000313" key="13">
    <source>
        <dbReference type="EMBL" id="KRT55377.1"/>
    </source>
</evidence>
<dbReference type="PANTHER" id="PTHR43788:SF6">
    <property type="entry name" value="DNA HELICASE B"/>
    <property type="match status" value="1"/>
</dbReference>
<keyword evidence="9 11" id="KW-0234">DNA repair</keyword>
<evidence type="ECO:0000313" key="16">
    <source>
        <dbReference type="Proteomes" id="UP000051634"/>
    </source>
</evidence>
<keyword evidence="8 11" id="KW-0238">DNA-binding</keyword>
<dbReference type="Gene3D" id="1.10.10.1020">
    <property type="entry name" value="RecBCD complex, subunit RecD, N-terminal domain"/>
    <property type="match status" value="1"/>
</dbReference>
<dbReference type="AlphaFoldDB" id="A0A0T5ZA93"/>